<proteinExistence type="predicted"/>
<keyword evidence="3" id="KW-1185">Reference proteome</keyword>
<protein>
    <submittedName>
        <fullName evidence="2">Uncharacterized protein</fullName>
    </submittedName>
</protein>
<dbReference type="AlphaFoldDB" id="A0A2T9YPD5"/>
<evidence type="ECO:0000256" key="1">
    <source>
        <dbReference type="SAM" id="Phobius"/>
    </source>
</evidence>
<name>A0A2T9YPD5_9FUNG</name>
<comment type="caution">
    <text evidence="2">The sequence shown here is derived from an EMBL/GenBank/DDBJ whole genome shotgun (WGS) entry which is preliminary data.</text>
</comment>
<dbReference type="OrthoDB" id="5598642at2759"/>
<reference evidence="2 3" key="1">
    <citation type="journal article" date="2018" name="MBio">
        <title>Comparative Genomics Reveals the Core Gene Toolbox for the Fungus-Insect Symbiosis.</title>
        <authorList>
            <person name="Wang Y."/>
            <person name="Stata M."/>
            <person name="Wang W."/>
            <person name="Stajich J.E."/>
            <person name="White M.M."/>
            <person name="Moncalvo J.M."/>
        </authorList>
    </citation>
    <scope>NUCLEOTIDE SEQUENCE [LARGE SCALE GENOMIC DNA]</scope>
    <source>
        <strain evidence="2 3">SWE-8-4</strain>
    </source>
</reference>
<evidence type="ECO:0000313" key="3">
    <source>
        <dbReference type="Proteomes" id="UP000245383"/>
    </source>
</evidence>
<evidence type="ECO:0000313" key="2">
    <source>
        <dbReference type="EMBL" id="PVU94192.1"/>
    </source>
</evidence>
<organism evidence="2 3">
    <name type="scientific">Smittium simulii</name>
    <dbReference type="NCBI Taxonomy" id="133385"/>
    <lineage>
        <taxon>Eukaryota</taxon>
        <taxon>Fungi</taxon>
        <taxon>Fungi incertae sedis</taxon>
        <taxon>Zoopagomycota</taxon>
        <taxon>Kickxellomycotina</taxon>
        <taxon>Harpellomycetes</taxon>
        <taxon>Harpellales</taxon>
        <taxon>Legeriomycetaceae</taxon>
        <taxon>Smittium</taxon>
    </lineage>
</organism>
<gene>
    <name evidence="2" type="ORF">BB561_002733</name>
</gene>
<dbReference type="EMBL" id="MBFR01000099">
    <property type="protein sequence ID" value="PVU94192.1"/>
    <property type="molecule type" value="Genomic_DNA"/>
</dbReference>
<keyword evidence="1" id="KW-0472">Membrane</keyword>
<dbReference type="Proteomes" id="UP000245383">
    <property type="component" value="Unassembled WGS sequence"/>
</dbReference>
<keyword evidence="1" id="KW-0812">Transmembrane</keyword>
<keyword evidence="1" id="KW-1133">Transmembrane helix</keyword>
<sequence>MDPSLKIVPKNAGMITFDPPYLQYWPNPSTAYGAASGFVILLIIVVVTSTVRTKGRYISIMSACIDAPVQFSDEILSEEFENVGNQSFAFSKDLHVEPIAFPQKTQHYDCAQNNTSSYTTSRSYRHKKKFMRDFLLGCNQRESEV</sequence>
<accession>A0A2T9YPD5</accession>
<feature type="transmembrane region" description="Helical" evidence="1">
    <location>
        <begin position="31"/>
        <end position="51"/>
    </location>
</feature>